<dbReference type="Proteomes" id="UP000076738">
    <property type="component" value="Unassembled WGS sequence"/>
</dbReference>
<feature type="non-terminal residue" evidence="2">
    <location>
        <position position="1"/>
    </location>
</feature>
<dbReference type="OrthoDB" id="3269417at2759"/>
<sequence length="189" mass="20801">RFRKVPKFGRETIRNFIGNVSDLTRMAAHDYEDILQCIIPVFEGLLPEPHNSDILTLLFTMGQWHALAKLQIHSERTVALLSKTTALLGHRIRLFATQTCAAFQTYELAREAEARSRAAAKNQPGLKPSQTSTTRQPKTFSLKTYKLHALGDVAGTIPLLGPMDGYSTQVVSAVGHVPGFRTTASPCLG</sequence>
<dbReference type="AlphaFoldDB" id="A0A167H772"/>
<evidence type="ECO:0000313" key="2">
    <source>
        <dbReference type="EMBL" id="KZO91314.1"/>
    </source>
</evidence>
<dbReference type="STRING" id="1330018.A0A167H772"/>
<name>A0A167H772_CALVF</name>
<feature type="compositionally biased region" description="Polar residues" evidence="1">
    <location>
        <begin position="128"/>
        <end position="137"/>
    </location>
</feature>
<accession>A0A167H772</accession>
<reference evidence="2 3" key="1">
    <citation type="journal article" date="2016" name="Mol. Biol. Evol.">
        <title>Comparative Genomics of Early-Diverging Mushroom-Forming Fungi Provides Insights into the Origins of Lignocellulose Decay Capabilities.</title>
        <authorList>
            <person name="Nagy L.G."/>
            <person name="Riley R."/>
            <person name="Tritt A."/>
            <person name="Adam C."/>
            <person name="Daum C."/>
            <person name="Floudas D."/>
            <person name="Sun H."/>
            <person name="Yadav J.S."/>
            <person name="Pangilinan J."/>
            <person name="Larsson K.H."/>
            <person name="Matsuura K."/>
            <person name="Barry K."/>
            <person name="Labutti K."/>
            <person name="Kuo R."/>
            <person name="Ohm R.A."/>
            <person name="Bhattacharya S.S."/>
            <person name="Shirouzu T."/>
            <person name="Yoshinaga Y."/>
            <person name="Martin F.M."/>
            <person name="Grigoriev I.V."/>
            <person name="Hibbett D.S."/>
        </authorList>
    </citation>
    <scope>NUCLEOTIDE SEQUENCE [LARGE SCALE GENOMIC DNA]</scope>
    <source>
        <strain evidence="2 3">TUFC12733</strain>
    </source>
</reference>
<keyword evidence="3" id="KW-1185">Reference proteome</keyword>
<gene>
    <name evidence="2" type="ORF">CALVIDRAFT_489296</name>
</gene>
<organism evidence="2 3">
    <name type="scientific">Calocera viscosa (strain TUFC12733)</name>
    <dbReference type="NCBI Taxonomy" id="1330018"/>
    <lineage>
        <taxon>Eukaryota</taxon>
        <taxon>Fungi</taxon>
        <taxon>Dikarya</taxon>
        <taxon>Basidiomycota</taxon>
        <taxon>Agaricomycotina</taxon>
        <taxon>Dacrymycetes</taxon>
        <taxon>Dacrymycetales</taxon>
        <taxon>Dacrymycetaceae</taxon>
        <taxon>Calocera</taxon>
    </lineage>
</organism>
<dbReference type="EMBL" id="KV417325">
    <property type="protein sequence ID" value="KZO91314.1"/>
    <property type="molecule type" value="Genomic_DNA"/>
</dbReference>
<feature type="region of interest" description="Disordered" evidence="1">
    <location>
        <begin position="117"/>
        <end position="137"/>
    </location>
</feature>
<evidence type="ECO:0000256" key="1">
    <source>
        <dbReference type="SAM" id="MobiDB-lite"/>
    </source>
</evidence>
<protein>
    <submittedName>
        <fullName evidence="2">Uncharacterized protein</fullName>
    </submittedName>
</protein>
<proteinExistence type="predicted"/>
<evidence type="ECO:0000313" key="3">
    <source>
        <dbReference type="Proteomes" id="UP000076738"/>
    </source>
</evidence>